<evidence type="ECO:0000313" key="2">
    <source>
        <dbReference type="EMBL" id="PHN06937.1"/>
    </source>
</evidence>
<dbReference type="Proteomes" id="UP000223913">
    <property type="component" value="Unassembled WGS sequence"/>
</dbReference>
<name>A0A2D0NEN5_FLAN2</name>
<dbReference type="EMBL" id="PDUD01000013">
    <property type="protein sequence ID" value="PHN06937.1"/>
    <property type="molecule type" value="Genomic_DNA"/>
</dbReference>
<reference evidence="2 3" key="1">
    <citation type="submission" date="2017-10" db="EMBL/GenBank/DDBJ databases">
        <title>The draft genome sequence of Lewinella nigricans NBRC 102662.</title>
        <authorList>
            <person name="Wang K."/>
        </authorList>
    </citation>
    <scope>NUCLEOTIDE SEQUENCE [LARGE SCALE GENOMIC DNA]</scope>
    <source>
        <strain evidence="2 3">NBRC 102662</strain>
    </source>
</reference>
<keyword evidence="3" id="KW-1185">Reference proteome</keyword>
<comment type="caution">
    <text evidence="2">The sequence shown here is derived from an EMBL/GenBank/DDBJ whole genome shotgun (WGS) entry which is preliminary data.</text>
</comment>
<dbReference type="OrthoDB" id="840436at2"/>
<proteinExistence type="predicted"/>
<gene>
    <name evidence="2" type="ORF">CRP01_08975</name>
</gene>
<dbReference type="AlphaFoldDB" id="A0A2D0NEN5"/>
<protein>
    <submittedName>
        <fullName evidence="2">Uncharacterized protein</fullName>
    </submittedName>
</protein>
<accession>A0A2D0NEN5</accession>
<keyword evidence="1" id="KW-0175">Coiled coil</keyword>
<feature type="coiled-coil region" evidence="1">
    <location>
        <begin position="420"/>
        <end position="478"/>
    </location>
</feature>
<evidence type="ECO:0000313" key="3">
    <source>
        <dbReference type="Proteomes" id="UP000223913"/>
    </source>
</evidence>
<evidence type="ECO:0000256" key="1">
    <source>
        <dbReference type="SAM" id="Coils"/>
    </source>
</evidence>
<sequence length="962" mass="105908">MARRQATIFINGKEVRNNITDITKAKRKLYNELRNLTEGTADYDARAAHLSKELKRLNGILDDKKQKLLGTSKAYDKLSAGASKFIGIAAAGFTIDAVIDYGKQLFNLGAQMEVLQKKAQTVFGSTLPQVTMAAEENAAAMGLTTQQYINAAAGIQDLLIPMKFQREEATGISLALTDLSGALSEWTGGQIKSADVSQILSKALLGEREELKQLGISIMETDVTARLAEKGLDKLTGTLLQQAKATATLELITEKSLDAQTAYAENADTLVRRQAEVSAKFSEVSEKMATALIPVFERLIDVADGVADVINVVTDTVVNLSDPIKNATSAFDEQAKRVNDLKMELNPLLDRYEDLTNKSDKTKEEQDELAKVIERIGILTPTAVTEIDQYGRALSINADASRDFLEAEKARLQFINQEAIVALEDQIGLLEDRQKILNETAKTGRGGILNIEYDPQTLQAFRDDLRDVTKDLEGARAQLARLTGGDLPDAGTTGGTAPPVDLEAAAAQEEARKKAEDDRKKAADKRAKELEKNLQRLNDITAQFREDARLAELDEDEQALERLRQRYQKEIDLAIELEDKGVQQATAQRLELERLRDQAVSELLAEQLETRINSQLEKELELEAAADEVRIQAEEERRIEEQTRKLELEQQLKEEADAVLLSSRELALQELDAHYQDLIRLAEQYGLDTNDITEAYRVKRLKTEQEFNKKEQQEIFQQQQARLAVLQETFTAFGNLASSAFDLLISKEGEHVAAQKIATLAQIALDTASAISSLTANSEANPTNAVTFGAAGIAQFIAGIARITTNIAKAKSVLSEVPQRKDGGYMDVIGQDDGRQYHARYIGSPQSGMLPSHPVVLASEAGPEYFVSNKDLRNPQVLDYVRAIENIRLNRIGQFQDGGFTTPVAAPTAPAGPDPTQQAVLQAITQLNAILSNGVMAIIEDQVILEMERRKQKMRQAAGGPL</sequence>
<feature type="coiled-coil region" evidence="1">
    <location>
        <begin position="505"/>
        <end position="659"/>
    </location>
</feature>
<dbReference type="RefSeq" id="WP_099149688.1">
    <property type="nucleotide sequence ID" value="NZ_PDUD01000013.1"/>
</dbReference>
<organism evidence="2 3">
    <name type="scientific">Flavilitoribacter nigricans (strain ATCC 23147 / DSM 23189 / NBRC 102662 / NCIMB 1420 / SS-2)</name>
    <name type="common">Lewinella nigricans</name>
    <dbReference type="NCBI Taxonomy" id="1122177"/>
    <lineage>
        <taxon>Bacteria</taxon>
        <taxon>Pseudomonadati</taxon>
        <taxon>Bacteroidota</taxon>
        <taxon>Saprospiria</taxon>
        <taxon>Saprospirales</taxon>
        <taxon>Lewinellaceae</taxon>
        <taxon>Flavilitoribacter</taxon>
    </lineage>
</organism>
<feature type="coiled-coil region" evidence="1">
    <location>
        <begin position="324"/>
        <end position="372"/>
    </location>
</feature>